<evidence type="ECO:0000313" key="10">
    <source>
        <dbReference type="EMBL" id="KIY53029.1"/>
    </source>
</evidence>
<feature type="non-terminal residue" evidence="10">
    <location>
        <position position="277"/>
    </location>
</feature>
<evidence type="ECO:0000256" key="2">
    <source>
        <dbReference type="ARBA" id="ARBA00022527"/>
    </source>
</evidence>
<dbReference type="PANTHER" id="PTHR24356:SF163">
    <property type="entry name" value="3-PHOSPHOINOSITIDE-DEPENDENT PROTEIN KINASE 1-RELATED"/>
    <property type="match status" value="1"/>
</dbReference>
<dbReference type="Pfam" id="PF00069">
    <property type="entry name" value="Pkinase"/>
    <property type="match status" value="1"/>
</dbReference>
<dbReference type="GO" id="GO:0005524">
    <property type="term" value="F:ATP binding"/>
    <property type="evidence" value="ECO:0007669"/>
    <property type="project" value="UniProtKB-KW"/>
</dbReference>
<sequence length="277" mass="31367">MCFVCLIQVMVATYKRTAKQFAIKILDKKHLQRHNKARTAVAEKNALVALGSGHPGIVKLWFTFQDDWSLYFVLDLVRNGEMQALLYCMGSFSLKCSRYYAAQLLDAMAYMHSKNVIHRDLKPENLLLDDFYRLKITDFGTGKVLDGKSDGTKTYVGTAQYVAPELLLYTQTSKSSDFWAFACIVYQMIAGRFTFQGLSEYLTYEKIKRIDYTFPEGFDDSAKDVVERILASVRDPDARLGVGEPGSVNDLTALRSHSFFAAIDWDNLWSGPAPPLE</sequence>
<feature type="domain" description="Protein kinase" evidence="9">
    <location>
        <begin position="1"/>
        <end position="260"/>
    </location>
</feature>
<dbReference type="OrthoDB" id="347657at2759"/>
<dbReference type="Gene3D" id="3.30.200.20">
    <property type="entry name" value="Phosphorylase Kinase, domain 1"/>
    <property type="match status" value="1"/>
</dbReference>
<dbReference type="GO" id="GO:0035556">
    <property type="term" value="P:intracellular signal transduction"/>
    <property type="evidence" value="ECO:0007669"/>
    <property type="project" value="TreeGrafter"/>
</dbReference>
<dbReference type="GO" id="GO:0004674">
    <property type="term" value="F:protein serine/threonine kinase activity"/>
    <property type="evidence" value="ECO:0007669"/>
    <property type="project" value="UniProtKB-KW"/>
</dbReference>
<evidence type="ECO:0000256" key="1">
    <source>
        <dbReference type="ARBA" id="ARBA00012513"/>
    </source>
</evidence>
<keyword evidence="6" id="KW-0067">ATP-binding</keyword>
<dbReference type="Proteomes" id="UP000054144">
    <property type="component" value="Unassembled WGS sequence"/>
</dbReference>
<keyword evidence="11" id="KW-1185">Reference proteome</keyword>
<comment type="catalytic activity">
    <reaction evidence="7">
        <text>L-threonyl-[protein] + ATP = O-phospho-L-threonyl-[protein] + ADP + H(+)</text>
        <dbReference type="Rhea" id="RHEA:46608"/>
        <dbReference type="Rhea" id="RHEA-COMP:11060"/>
        <dbReference type="Rhea" id="RHEA-COMP:11605"/>
        <dbReference type="ChEBI" id="CHEBI:15378"/>
        <dbReference type="ChEBI" id="CHEBI:30013"/>
        <dbReference type="ChEBI" id="CHEBI:30616"/>
        <dbReference type="ChEBI" id="CHEBI:61977"/>
        <dbReference type="ChEBI" id="CHEBI:456216"/>
        <dbReference type="EC" id="2.7.11.1"/>
    </reaction>
</comment>
<protein>
    <recommendedName>
        <fullName evidence="1">non-specific serine/threonine protein kinase</fullName>
        <ecNumber evidence="1">2.7.11.1</ecNumber>
    </recommendedName>
</protein>
<dbReference type="InterPro" id="IPR008271">
    <property type="entry name" value="Ser/Thr_kinase_AS"/>
</dbReference>
<evidence type="ECO:0000256" key="8">
    <source>
        <dbReference type="ARBA" id="ARBA00048679"/>
    </source>
</evidence>
<dbReference type="EMBL" id="KN881628">
    <property type="protein sequence ID" value="KIY53029.1"/>
    <property type="molecule type" value="Genomic_DNA"/>
</dbReference>
<keyword evidence="3" id="KW-0808">Transferase</keyword>
<comment type="catalytic activity">
    <reaction evidence="8">
        <text>L-seryl-[protein] + ATP = O-phospho-L-seryl-[protein] + ADP + H(+)</text>
        <dbReference type="Rhea" id="RHEA:17989"/>
        <dbReference type="Rhea" id="RHEA-COMP:9863"/>
        <dbReference type="Rhea" id="RHEA-COMP:11604"/>
        <dbReference type="ChEBI" id="CHEBI:15378"/>
        <dbReference type="ChEBI" id="CHEBI:29999"/>
        <dbReference type="ChEBI" id="CHEBI:30616"/>
        <dbReference type="ChEBI" id="CHEBI:83421"/>
        <dbReference type="ChEBI" id="CHEBI:456216"/>
        <dbReference type="EC" id="2.7.11.1"/>
    </reaction>
</comment>
<evidence type="ECO:0000256" key="5">
    <source>
        <dbReference type="ARBA" id="ARBA00022777"/>
    </source>
</evidence>
<evidence type="ECO:0000256" key="4">
    <source>
        <dbReference type="ARBA" id="ARBA00022741"/>
    </source>
</evidence>
<dbReference type="PROSITE" id="PS00108">
    <property type="entry name" value="PROTEIN_KINASE_ST"/>
    <property type="match status" value="1"/>
</dbReference>
<dbReference type="SUPFAM" id="SSF56112">
    <property type="entry name" value="Protein kinase-like (PK-like)"/>
    <property type="match status" value="1"/>
</dbReference>
<organism evidence="10 11">
    <name type="scientific">Fistulina hepatica ATCC 64428</name>
    <dbReference type="NCBI Taxonomy" id="1128425"/>
    <lineage>
        <taxon>Eukaryota</taxon>
        <taxon>Fungi</taxon>
        <taxon>Dikarya</taxon>
        <taxon>Basidiomycota</taxon>
        <taxon>Agaricomycotina</taxon>
        <taxon>Agaricomycetes</taxon>
        <taxon>Agaricomycetidae</taxon>
        <taxon>Agaricales</taxon>
        <taxon>Fistulinaceae</taxon>
        <taxon>Fistulina</taxon>
    </lineage>
</organism>
<dbReference type="PROSITE" id="PS50011">
    <property type="entry name" value="PROTEIN_KINASE_DOM"/>
    <property type="match status" value="1"/>
</dbReference>
<reference evidence="10 11" key="1">
    <citation type="journal article" date="2015" name="Fungal Genet. Biol.">
        <title>Evolution of novel wood decay mechanisms in Agaricales revealed by the genome sequences of Fistulina hepatica and Cylindrobasidium torrendii.</title>
        <authorList>
            <person name="Floudas D."/>
            <person name="Held B.W."/>
            <person name="Riley R."/>
            <person name="Nagy L.G."/>
            <person name="Koehler G."/>
            <person name="Ransdell A.S."/>
            <person name="Younus H."/>
            <person name="Chow J."/>
            <person name="Chiniquy J."/>
            <person name="Lipzen A."/>
            <person name="Tritt A."/>
            <person name="Sun H."/>
            <person name="Haridas S."/>
            <person name="LaButti K."/>
            <person name="Ohm R.A."/>
            <person name="Kues U."/>
            <person name="Blanchette R.A."/>
            <person name="Grigoriev I.V."/>
            <person name="Minto R.E."/>
            <person name="Hibbett D.S."/>
        </authorList>
    </citation>
    <scope>NUCLEOTIDE SEQUENCE [LARGE SCALE GENOMIC DNA]</scope>
    <source>
        <strain evidence="10 11">ATCC 64428</strain>
    </source>
</reference>
<proteinExistence type="predicted"/>
<evidence type="ECO:0000313" key="11">
    <source>
        <dbReference type="Proteomes" id="UP000054144"/>
    </source>
</evidence>
<dbReference type="InterPro" id="IPR011009">
    <property type="entry name" value="Kinase-like_dom_sf"/>
</dbReference>
<keyword evidence="4" id="KW-0547">Nucleotide-binding</keyword>
<name>A0A0D7AMQ5_9AGAR</name>
<keyword evidence="2" id="KW-0723">Serine/threonine-protein kinase</keyword>
<dbReference type="AlphaFoldDB" id="A0A0D7AMQ5"/>
<evidence type="ECO:0000256" key="6">
    <source>
        <dbReference type="ARBA" id="ARBA00022840"/>
    </source>
</evidence>
<dbReference type="InterPro" id="IPR050236">
    <property type="entry name" value="Ser_Thr_kinase_AGC"/>
</dbReference>
<evidence type="ECO:0000256" key="7">
    <source>
        <dbReference type="ARBA" id="ARBA00047899"/>
    </source>
</evidence>
<dbReference type="EC" id="2.7.11.1" evidence="1"/>
<gene>
    <name evidence="10" type="ORF">FISHEDRAFT_34076</name>
</gene>
<accession>A0A0D7AMQ5</accession>
<evidence type="ECO:0000259" key="9">
    <source>
        <dbReference type="PROSITE" id="PS50011"/>
    </source>
</evidence>
<keyword evidence="5 10" id="KW-0418">Kinase</keyword>
<dbReference type="SMART" id="SM00220">
    <property type="entry name" value="S_TKc"/>
    <property type="match status" value="1"/>
</dbReference>
<dbReference type="PANTHER" id="PTHR24356">
    <property type="entry name" value="SERINE/THREONINE-PROTEIN KINASE"/>
    <property type="match status" value="1"/>
</dbReference>
<dbReference type="Gene3D" id="1.10.510.10">
    <property type="entry name" value="Transferase(Phosphotransferase) domain 1"/>
    <property type="match status" value="1"/>
</dbReference>
<dbReference type="InterPro" id="IPR000719">
    <property type="entry name" value="Prot_kinase_dom"/>
</dbReference>
<evidence type="ECO:0000256" key="3">
    <source>
        <dbReference type="ARBA" id="ARBA00022679"/>
    </source>
</evidence>